<proteinExistence type="predicted"/>
<organism evidence="1 2">
    <name type="scientific">Panagrolaimus sp. JU765</name>
    <dbReference type="NCBI Taxonomy" id="591449"/>
    <lineage>
        <taxon>Eukaryota</taxon>
        <taxon>Metazoa</taxon>
        <taxon>Ecdysozoa</taxon>
        <taxon>Nematoda</taxon>
        <taxon>Chromadorea</taxon>
        <taxon>Rhabditida</taxon>
        <taxon>Tylenchina</taxon>
        <taxon>Panagrolaimomorpha</taxon>
        <taxon>Panagrolaimoidea</taxon>
        <taxon>Panagrolaimidae</taxon>
        <taxon>Panagrolaimus</taxon>
    </lineage>
</organism>
<name>A0AC34PW39_9BILA</name>
<evidence type="ECO:0000313" key="1">
    <source>
        <dbReference type="Proteomes" id="UP000887576"/>
    </source>
</evidence>
<dbReference type="Proteomes" id="UP000887576">
    <property type="component" value="Unplaced"/>
</dbReference>
<sequence>MYIYWLICLILLGLFKLVKLQCPTMGMSSYIIVSITPNVTDDVFKDMIDFYGVIAAKCGSGYNHEIHFGYQKIRTITSDEFPTFWEHNDINMLYTAALVVDTDFEQKGNEKLSNTADTILKIIDAHNHIPSKLVHKKTITIITDYINTDIVAAIPDLKKLNAEAYVFSVNSDVINFIGNDTRFTTCDLDVAKLDNCTFHFCDEIQLEYPSQIIPTTSQAAIYLGSFSSDLWMLKSIALQLASGALCSLRNSDIKQNYFHVHFMNSGKDFQIFLPWIGNVTEQFLDNCVNEQLFKYLHLPETTPSSNDDNIPSATLPCLQDQFFYHNLYNDLRNETFANGSFIFFDKFPSDCLQTILTNLTEIEPEFQILFNVESKDDRNTIYTTFNTVVYPIFGNKSPHFHVNFVNNSDDIDSAIVVCQNQTHQKNLTIAEKYHYLEPMAVALDQFFIIIALCSMSAISVGGFFYRLIKKQHKENITDAELEYKTPVKTFLKKENNARMDALPWEVHVDRIMINYEFPLGEGNSYVIYLGKLRGKAPIMQWANLGEMKQFQDCAVAVRVPRRFDDNEEQQLMREINAVRILKHHDYIANLLGWVNKNNFACTILELTHTNLLKYVTQLKDGFHGCPDESICILPLKHCLRIIIQICDAMGYIASKGLVHRDLAARNVLLTTGLRAKISGLNYCSYVGDENFEPMKPAFRQLPLHWMALEAMNLGKFCESSDVWSFSMLLYEIYSLGEIPMGHIKDAALFKALKVGERPEQPHQASDEIYEIMTRCWHRYAERRPNFLELHGQFETILERQYDNPAFEFENPNCLNPETFVINGNHMLINATNWVIKLRVLFDHSYRRILSVFVGFMVFFQSLMLKVVDKTLGTNMEASMLVSAHVKTSEFNFLVPNKFLENFDHLPSEILSRIFSNLPASNIQNVASTCRLFHQIVLRNRLQLNSDSLDALDVVYSKEKELKFAKPGSNDGVGIFQGQRQQRYNGDDFNVCNYQIVVLNCQFYSFDEEVLQKLKMNLINAKRVEIQFDFEESEKTKDLLPILVSQIQNNSSIKKATIKTAKSMIHYRKFLAEAMQCSNNKLILR</sequence>
<accession>A0AC34PW39</accession>
<reference evidence="2" key="1">
    <citation type="submission" date="2022-11" db="UniProtKB">
        <authorList>
            <consortium name="WormBaseParasite"/>
        </authorList>
    </citation>
    <scope>IDENTIFICATION</scope>
</reference>
<dbReference type="WBParaSite" id="JU765_v2.g10548.t1">
    <property type="protein sequence ID" value="JU765_v2.g10548.t1"/>
    <property type="gene ID" value="JU765_v2.g10548"/>
</dbReference>
<protein>
    <submittedName>
        <fullName evidence="2">Protein kinase domain-containing protein</fullName>
    </submittedName>
</protein>
<evidence type="ECO:0000313" key="2">
    <source>
        <dbReference type="WBParaSite" id="JU765_v2.g10548.t1"/>
    </source>
</evidence>